<dbReference type="RefSeq" id="WP_074954135.1">
    <property type="nucleotide sequence ID" value="NZ_BJXR01000017.1"/>
</dbReference>
<dbReference type="Pfam" id="PF00144">
    <property type="entry name" value="Beta-lactamase"/>
    <property type="match status" value="1"/>
</dbReference>
<evidence type="ECO:0000313" key="5">
    <source>
        <dbReference type="Proteomes" id="UP000183760"/>
    </source>
</evidence>
<dbReference type="InterPro" id="IPR012338">
    <property type="entry name" value="Beta-lactam/transpept-like"/>
</dbReference>
<protein>
    <submittedName>
        <fullName evidence="4">CubicO group peptidase, beta-lactamase class C family</fullName>
    </submittedName>
    <submittedName>
        <fullName evidence="3">Esterase</fullName>
    </submittedName>
</protein>
<dbReference type="Proteomes" id="UP000321514">
    <property type="component" value="Unassembled WGS sequence"/>
</dbReference>
<evidence type="ECO:0000259" key="2">
    <source>
        <dbReference type="Pfam" id="PF00144"/>
    </source>
</evidence>
<dbReference type="EMBL" id="FOIB01000004">
    <property type="protein sequence ID" value="SEU05496.1"/>
    <property type="molecule type" value="Genomic_DNA"/>
</dbReference>
<sequence>MNPAIASLLVAASLGVSSAAPATPPPSTAAPRASGASAVARDLDAVIDQALAEQRIVGTVVTVFRDGKVVYRRAAGFADREAKRPMREDSVFRLASMTKPVVSVAALALVDQGKLSLEDPVTKWLPDFRPKLPDGREPVITVKHLLTHTSGLTYGFQPQNAAAHEKAGVSDGLDEVPGLTLEENLRRLATVPLSSEPGQRWNYSLSTDVLGAVVARAAGAPLPEAVAKLVTKPLGLKDTSFRAGDASRLVAAYADGKPTPTRMGRTQDVPLWGGTVRFSPGRALSTEAYASGGAGMVGTAADYVKFLEALRKGGAPVLKKTSVDKLGAVHVGPESQTQGPGWGWGLISAVLADAEVAQGEQAQGTWQWGGAYGHNWFVDPRSGVTVVTLTNTAFEGMSGAFPGAVRDAVYAGLKP</sequence>
<dbReference type="Gene3D" id="3.40.710.10">
    <property type="entry name" value="DD-peptidase/beta-lactamase superfamily"/>
    <property type="match status" value="1"/>
</dbReference>
<dbReference type="AlphaFoldDB" id="A0A511SXY5"/>
<reference evidence="4 5" key="1">
    <citation type="submission" date="2016-10" db="EMBL/GenBank/DDBJ databases">
        <authorList>
            <person name="Varghese N."/>
            <person name="Submissions S."/>
        </authorList>
    </citation>
    <scope>NUCLEOTIDE SEQUENCE [LARGE SCALE GENOMIC DNA]</scope>
    <source>
        <strain evidence="4 5">DSM 16525</strain>
    </source>
</reference>
<organism evidence="3 6">
    <name type="scientific">Myxococcus fulvus</name>
    <dbReference type="NCBI Taxonomy" id="33"/>
    <lineage>
        <taxon>Bacteria</taxon>
        <taxon>Pseudomonadati</taxon>
        <taxon>Myxococcota</taxon>
        <taxon>Myxococcia</taxon>
        <taxon>Myxococcales</taxon>
        <taxon>Cystobacterineae</taxon>
        <taxon>Myxococcaceae</taxon>
        <taxon>Myxococcus</taxon>
    </lineage>
</organism>
<dbReference type="STRING" id="1334629.MFUL124B02_39520"/>
<evidence type="ECO:0000256" key="1">
    <source>
        <dbReference type="SAM" id="SignalP"/>
    </source>
</evidence>
<feature type="signal peptide" evidence="1">
    <location>
        <begin position="1"/>
        <end position="22"/>
    </location>
</feature>
<evidence type="ECO:0000313" key="4">
    <source>
        <dbReference type="EMBL" id="SEU05496.1"/>
    </source>
</evidence>
<dbReference type="EMBL" id="BJXR01000017">
    <property type="protein sequence ID" value="GEN06749.1"/>
    <property type="molecule type" value="Genomic_DNA"/>
</dbReference>
<dbReference type="PANTHER" id="PTHR43283">
    <property type="entry name" value="BETA-LACTAMASE-RELATED"/>
    <property type="match status" value="1"/>
</dbReference>
<reference evidence="3 6" key="2">
    <citation type="submission" date="2019-07" db="EMBL/GenBank/DDBJ databases">
        <title>Whole genome shotgun sequence of Myxococcus fulvus NBRC 100333.</title>
        <authorList>
            <person name="Hosoyama A."/>
            <person name="Uohara A."/>
            <person name="Ohji S."/>
            <person name="Ichikawa N."/>
        </authorList>
    </citation>
    <scope>NUCLEOTIDE SEQUENCE [LARGE SCALE GENOMIC DNA]</scope>
    <source>
        <strain evidence="3 6">NBRC 100333</strain>
    </source>
</reference>
<evidence type="ECO:0000313" key="3">
    <source>
        <dbReference type="EMBL" id="GEN06749.1"/>
    </source>
</evidence>
<accession>A0A511SXY5</accession>
<dbReference type="InterPro" id="IPR050789">
    <property type="entry name" value="Diverse_Enzym_Activities"/>
</dbReference>
<feature type="chain" id="PRO_5023097932" evidence="1">
    <location>
        <begin position="23"/>
        <end position="415"/>
    </location>
</feature>
<dbReference type="Proteomes" id="UP000183760">
    <property type="component" value="Unassembled WGS sequence"/>
</dbReference>
<dbReference type="InterPro" id="IPR001466">
    <property type="entry name" value="Beta-lactam-related"/>
</dbReference>
<proteinExistence type="predicted"/>
<keyword evidence="1" id="KW-0732">Signal</keyword>
<comment type="caution">
    <text evidence="3">The sequence shown here is derived from an EMBL/GenBank/DDBJ whole genome shotgun (WGS) entry which is preliminary data.</text>
</comment>
<dbReference type="SUPFAM" id="SSF56601">
    <property type="entry name" value="beta-lactamase/transpeptidase-like"/>
    <property type="match status" value="1"/>
</dbReference>
<feature type="domain" description="Beta-lactamase-related" evidence="2">
    <location>
        <begin position="43"/>
        <end position="397"/>
    </location>
</feature>
<gene>
    <name evidence="3" type="primary">estA</name>
    <name evidence="3" type="ORF">MFU01_17860</name>
    <name evidence="4" type="ORF">SAMN05443572_104620</name>
</gene>
<name>A0A511SXY5_MYXFU</name>
<dbReference type="PANTHER" id="PTHR43283:SF3">
    <property type="entry name" value="BETA-LACTAMASE FAMILY PROTEIN (AFU_ORTHOLOGUE AFUA_5G07500)"/>
    <property type="match status" value="1"/>
</dbReference>
<evidence type="ECO:0000313" key="6">
    <source>
        <dbReference type="Proteomes" id="UP000321514"/>
    </source>
</evidence>
<keyword evidence="5" id="KW-1185">Reference proteome</keyword>